<dbReference type="EMBL" id="PXOG01000057">
    <property type="protein sequence ID" value="RGP78889.1"/>
    <property type="molecule type" value="Genomic_DNA"/>
</dbReference>
<dbReference type="SUPFAM" id="SSF48403">
    <property type="entry name" value="Ankyrin repeat"/>
    <property type="match status" value="2"/>
</dbReference>
<sequence>MLDNDSGGSARFLCAKDDKLPMIAEELGVTSGSNDPSELLFAAISSKRLGIIKVLFDEFDIHGNERDRQNRTLLIHAVDVDDENIVQYLLSKETIQVDEECDGLTAIWHALEMLNRGFQSSIAITLIQKADINIRNNDGQHLLFWLIENEYRFSPWSGHSPTGLPSAMQQEILSLLLKRKELDINQKDHEGRSALHLAIEMEKDTNVQQLLKQEHMNVNVLDKDGRTPLSLAAEKGFCSMVKKVLHHPDVEVCAIDKNGRTPLFWSIIGNKVETMELLLNKSDQAIKILDKDGQTPLIWSIINGKDEIMERLLRKNDQAINIPDKEGRTPLSLAAEKGTMRAVELLLRCAGIDKDKKDIGGRTALSWAVEDRPRQQHDFAGGHTTMGFSSLQLVNTRVVKLQGRDTVFGRPEGFPVPPPAENKPIVESFIATEGIDNNSKDMNGRTPLSWAATNADPSIVQCLIENPLVSINEPDNNGRTPLSWSAEHGRSDVVECLLTSNAVNVNLKDSDGRTPLDWATFEGNEAVMTSIIPKDTDTLYTIVSRQPEEPDRVKLLLDAGYEACKTDSDSRIALHFAIEAGNIRSAELLISHDSQFINSDNEYGIKLLELAVKESPALAKMLVDNGAVTDKITSDAWFRRNPDNLQNVVCLSNENKKQTLQYMTRNDFGTQLAGRPLSHHPIRRLLYVISCF</sequence>
<gene>
    <name evidence="4" type="ORF">FLONG3_3088</name>
</gene>
<feature type="repeat" description="ANK" evidence="3">
    <location>
        <begin position="190"/>
        <end position="223"/>
    </location>
</feature>
<dbReference type="Pfam" id="PF12796">
    <property type="entry name" value="Ank_2"/>
    <property type="match status" value="4"/>
</dbReference>
<dbReference type="Gene3D" id="1.25.40.20">
    <property type="entry name" value="Ankyrin repeat-containing domain"/>
    <property type="match status" value="4"/>
</dbReference>
<dbReference type="PANTHER" id="PTHR24193">
    <property type="entry name" value="ANKYRIN REPEAT PROTEIN"/>
    <property type="match status" value="1"/>
</dbReference>
<name>A0A395T3A9_9HYPO</name>
<keyword evidence="1" id="KW-0677">Repeat</keyword>
<evidence type="ECO:0000313" key="4">
    <source>
        <dbReference type="EMBL" id="RGP78889.1"/>
    </source>
</evidence>
<evidence type="ECO:0000256" key="2">
    <source>
        <dbReference type="ARBA" id="ARBA00023043"/>
    </source>
</evidence>
<dbReference type="InterPro" id="IPR050663">
    <property type="entry name" value="Ankyrin-SOCS_Box"/>
</dbReference>
<dbReference type="Pfam" id="PF00023">
    <property type="entry name" value="Ank"/>
    <property type="match status" value="1"/>
</dbReference>
<protein>
    <submittedName>
        <fullName evidence="4">Ankyrin repeat domain-containing 50</fullName>
    </submittedName>
</protein>
<dbReference type="GO" id="GO:0045944">
    <property type="term" value="P:positive regulation of transcription by RNA polymerase II"/>
    <property type="evidence" value="ECO:0007669"/>
    <property type="project" value="TreeGrafter"/>
</dbReference>
<dbReference type="OrthoDB" id="5428055at2759"/>
<accession>A0A395T3A9</accession>
<feature type="repeat" description="ANK" evidence="3">
    <location>
        <begin position="477"/>
        <end position="510"/>
    </location>
</feature>
<dbReference type="InterPro" id="IPR002110">
    <property type="entry name" value="Ankyrin_rpt"/>
</dbReference>
<dbReference type="PROSITE" id="PS50297">
    <property type="entry name" value="ANK_REP_REGION"/>
    <property type="match status" value="2"/>
</dbReference>
<dbReference type="PROSITE" id="PS50088">
    <property type="entry name" value="ANK_REPEAT"/>
    <property type="match status" value="3"/>
</dbReference>
<organism evidence="4 5">
    <name type="scientific">Fusarium longipes</name>
    <dbReference type="NCBI Taxonomy" id="694270"/>
    <lineage>
        <taxon>Eukaryota</taxon>
        <taxon>Fungi</taxon>
        <taxon>Dikarya</taxon>
        <taxon>Ascomycota</taxon>
        <taxon>Pezizomycotina</taxon>
        <taxon>Sordariomycetes</taxon>
        <taxon>Hypocreomycetidae</taxon>
        <taxon>Hypocreales</taxon>
        <taxon>Nectriaceae</taxon>
        <taxon>Fusarium</taxon>
    </lineage>
</organism>
<evidence type="ECO:0000256" key="3">
    <source>
        <dbReference type="PROSITE-ProRule" id="PRU00023"/>
    </source>
</evidence>
<dbReference type="STRING" id="694270.A0A395T3A9"/>
<proteinExistence type="predicted"/>
<dbReference type="GO" id="GO:0005634">
    <property type="term" value="C:nucleus"/>
    <property type="evidence" value="ECO:0007669"/>
    <property type="project" value="TreeGrafter"/>
</dbReference>
<dbReference type="SMART" id="SM00248">
    <property type="entry name" value="ANK"/>
    <property type="match status" value="13"/>
</dbReference>
<evidence type="ECO:0000313" key="5">
    <source>
        <dbReference type="Proteomes" id="UP000266234"/>
    </source>
</evidence>
<reference evidence="4 5" key="1">
    <citation type="journal article" date="2018" name="PLoS Pathog.">
        <title>Evolution of structural diversity of trichothecenes, a family of toxins produced by plant pathogenic and entomopathogenic fungi.</title>
        <authorList>
            <person name="Proctor R.H."/>
            <person name="McCormick S.P."/>
            <person name="Kim H.S."/>
            <person name="Cardoza R.E."/>
            <person name="Stanley A.M."/>
            <person name="Lindo L."/>
            <person name="Kelly A."/>
            <person name="Brown D.W."/>
            <person name="Lee T."/>
            <person name="Vaughan M.M."/>
            <person name="Alexander N.J."/>
            <person name="Busman M."/>
            <person name="Gutierrez S."/>
        </authorList>
    </citation>
    <scope>NUCLEOTIDE SEQUENCE [LARGE SCALE GENOMIC DNA]</scope>
    <source>
        <strain evidence="4 5">NRRL 20695</strain>
    </source>
</reference>
<dbReference type="GO" id="GO:0000976">
    <property type="term" value="F:transcription cis-regulatory region binding"/>
    <property type="evidence" value="ECO:0007669"/>
    <property type="project" value="TreeGrafter"/>
</dbReference>
<keyword evidence="5" id="KW-1185">Reference proteome</keyword>
<dbReference type="PANTHER" id="PTHR24193:SF121">
    <property type="entry name" value="ADA2A-CONTAINING COMPLEX COMPONENT 3, ISOFORM D"/>
    <property type="match status" value="1"/>
</dbReference>
<dbReference type="AlphaFoldDB" id="A0A395T3A9"/>
<comment type="caution">
    <text evidence="4">The sequence shown here is derived from an EMBL/GenBank/DDBJ whole genome shotgun (WGS) entry which is preliminary data.</text>
</comment>
<dbReference type="InterPro" id="IPR036770">
    <property type="entry name" value="Ankyrin_rpt-contain_sf"/>
</dbReference>
<evidence type="ECO:0000256" key="1">
    <source>
        <dbReference type="ARBA" id="ARBA00022737"/>
    </source>
</evidence>
<dbReference type="Proteomes" id="UP000266234">
    <property type="component" value="Unassembled WGS sequence"/>
</dbReference>
<feature type="repeat" description="ANK" evidence="3">
    <location>
        <begin position="326"/>
        <end position="348"/>
    </location>
</feature>
<keyword evidence="2 3" id="KW-0040">ANK repeat</keyword>